<organism evidence="7 8">
    <name type="scientific">Siccibacter turicensis</name>
    <dbReference type="NCBI Taxonomy" id="357233"/>
    <lineage>
        <taxon>Bacteria</taxon>
        <taxon>Pseudomonadati</taxon>
        <taxon>Pseudomonadota</taxon>
        <taxon>Gammaproteobacteria</taxon>
        <taxon>Enterobacterales</taxon>
        <taxon>Enterobacteriaceae</taxon>
        <taxon>Siccibacter</taxon>
    </lineage>
</organism>
<feature type="domain" description="O-GlcNAc transferase C-terminal" evidence="6">
    <location>
        <begin position="410"/>
        <end position="586"/>
    </location>
</feature>
<proteinExistence type="predicted"/>
<evidence type="ECO:0000256" key="5">
    <source>
        <dbReference type="ARBA" id="ARBA00022803"/>
    </source>
</evidence>
<protein>
    <submittedName>
        <fullName evidence="7">Peptide-binding protein</fullName>
    </submittedName>
</protein>
<dbReference type="AlphaFoldDB" id="A0A2P8VKF0"/>
<dbReference type="GO" id="GO:0016757">
    <property type="term" value="F:glycosyltransferase activity"/>
    <property type="evidence" value="ECO:0007669"/>
    <property type="project" value="UniProtKB-KW"/>
</dbReference>
<dbReference type="STRING" id="1388748.GCA_000463155_02497"/>
<dbReference type="SUPFAM" id="SSF53756">
    <property type="entry name" value="UDP-Glycosyltransferase/glycogen phosphorylase"/>
    <property type="match status" value="1"/>
</dbReference>
<dbReference type="SUPFAM" id="SSF48452">
    <property type="entry name" value="TPR-like"/>
    <property type="match status" value="1"/>
</dbReference>
<keyword evidence="2" id="KW-0328">Glycosyltransferase</keyword>
<keyword evidence="5" id="KW-0802">TPR repeat</keyword>
<evidence type="ECO:0000259" key="6">
    <source>
        <dbReference type="Pfam" id="PF13844"/>
    </source>
</evidence>
<evidence type="ECO:0000256" key="3">
    <source>
        <dbReference type="ARBA" id="ARBA00022679"/>
    </source>
</evidence>
<dbReference type="Gene3D" id="3.40.50.2000">
    <property type="entry name" value="Glycogen Phosphorylase B"/>
    <property type="match status" value="1"/>
</dbReference>
<evidence type="ECO:0000256" key="1">
    <source>
        <dbReference type="ARBA" id="ARBA00004922"/>
    </source>
</evidence>
<dbReference type="InterPro" id="IPR029063">
    <property type="entry name" value="SAM-dependent_MTases_sf"/>
</dbReference>
<accession>A0A2P8VKF0</accession>
<gene>
    <name evidence="7" type="ORF">C7G83_07600</name>
</gene>
<evidence type="ECO:0000256" key="2">
    <source>
        <dbReference type="ARBA" id="ARBA00022676"/>
    </source>
</evidence>
<dbReference type="PANTHER" id="PTHR44835:SF1">
    <property type="entry name" value="PROTEIN O-GLCNAC TRANSFERASE"/>
    <property type="match status" value="1"/>
</dbReference>
<dbReference type="RefSeq" id="WP_106876788.1">
    <property type="nucleotide sequence ID" value="NZ_PYEP01000003.1"/>
</dbReference>
<evidence type="ECO:0000256" key="4">
    <source>
        <dbReference type="ARBA" id="ARBA00022737"/>
    </source>
</evidence>
<keyword evidence="8" id="KW-1185">Reference proteome</keyword>
<dbReference type="Proteomes" id="UP000240212">
    <property type="component" value="Unassembled WGS sequence"/>
</dbReference>
<reference evidence="7 8" key="1">
    <citation type="submission" date="2018-03" db="EMBL/GenBank/DDBJ databases">
        <title>Draft genome sequence of the first documented clinical Siccibacter turicensis isolate in Austria.</title>
        <authorList>
            <person name="Lepuschitz S."/>
            <person name="Pekard-Amenitsch S."/>
            <person name="Haunold R."/>
            <person name="Schill S."/>
            <person name="Mach R."/>
            <person name="Allerberger F."/>
            <person name="Ruppitsch W."/>
            <person name="Forsythe S.J."/>
        </authorList>
    </citation>
    <scope>NUCLEOTIDE SEQUENCE [LARGE SCALE GENOMIC DNA]</scope>
    <source>
        <strain evidence="7 8">6100069499-17</strain>
    </source>
</reference>
<dbReference type="Gene3D" id="3.40.50.150">
    <property type="entry name" value="Vaccinia Virus protein VP39"/>
    <property type="match status" value="1"/>
</dbReference>
<dbReference type="Pfam" id="PF13844">
    <property type="entry name" value="Glyco_transf_41"/>
    <property type="match status" value="2"/>
</dbReference>
<comment type="pathway">
    <text evidence="1">Protein modification; protein glycosylation.</text>
</comment>
<dbReference type="EMBL" id="PYEP01000003">
    <property type="protein sequence ID" value="PSN08041.1"/>
    <property type="molecule type" value="Genomic_DNA"/>
</dbReference>
<dbReference type="OrthoDB" id="255821at2"/>
<dbReference type="Gene3D" id="3.40.50.11380">
    <property type="match status" value="1"/>
</dbReference>
<dbReference type="PANTHER" id="PTHR44835">
    <property type="entry name" value="UDP-N-ACETYLGLUCOSAMINE--PEPTIDE N-ACETYLGLUCOSAMINYLTRANSFERASE SPINDLY-RELATED"/>
    <property type="match status" value="1"/>
</dbReference>
<evidence type="ECO:0000313" key="7">
    <source>
        <dbReference type="EMBL" id="PSN08041.1"/>
    </source>
</evidence>
<dbReference type="InterPro" id="IPR029489">
    <property type="entry name" value="OGT/SEC/SPY_C"/>
</dbReference>
<feature type="domain" description="O-GlcNAc transferase C-terminal" evidence="6">
    <location>
        <begin position="233"/>
        <end position="399"/>
    </location>
</feature>
<dbReference type="InterPro" id="IPR051939">
    <property type="entry name" value="Glycosyltr_41/O-GlcNAc_trsf"/>
</dbReference>
<comment type="caution">
    <text evidence="7">The sequence shown here is derived from an EMBL/GenBank/DDBJ whole genome shotgun (WGS) entry which is preliminary data.</text>
</comment>
<name>A0A2P8VKF0_9ENTR</name>
<keyword evidence="4" id="KW-0677">Repeat</keyword>
<dbReference type="Gene3D" id="1.25.40.10">
    <property type="entry name" value="Tetratricopeptide repeat domain"/>
    <property type="match status" value="1"/>
</dbReference>
<sequence length="1105" mass="123357">MKKSLAKSAPHAQKAADPAVNKKIHLALDWLSTQPENTLALVDELLAKDAGNPLLWVIATKANQRLGQFFQADECVDKALKIAPDYIEAIYAKSDLLYRSDRLPEAEVYLTEAVTRIGKNDSRPLRSLYATVLQKQKKYEQAQAIYKELTDEAPDNWLFWNNLGMVGQDLSQFAAMDAAYVKSCAVSKDNPTPYFNRIVGAHYDPARSAEEILAMCKEWQQAFKPKRVARAVAKNKTADKRLRIGLISDGLRSHPVGQMITMGLGNIPESQIEFYAYSTNYKEDHLTHRIKRMCAKWMVIEHISPFELDKIIRDDEIDILFDLSGYNANSRMQTLQLAPAPVQIKWVGGLISSTGLETMDYLLSDRVETPEGSDTLYTEKLIRMPDDYICYDPPFYLPAVNENPVKTNGYITFGCFNNASKINDPLLAQWATLLHSVPDSRLFLKSFNFDNDSLKEHVLSTLESLGIARERVRIEGASPHQALLASYHDVDIALDPWPYSGGLTTCEAMAMGVPVVTLPGPTFAGRHSASHLVNAGLQELVASDWQNYIDITVGLTHDLESLAIIRSNLRDILLSSPVCDGQRFAKHFSEAMRAVWQRYCEGKAPAALTLSNDHAPQFDGEAAPMTLAMPAGSAVQATKAESSDFEFKTGGKIFMMDYGGNFATGDKFITLSGLEAFWFILMDTVGAVQDDHLPLRKKAIQHIKLHALGDGEMQPVYICLDNAQSSNLKPLNGTGAQIITEVQAQSSRLDEIHGLDTLEWFVLDNRFDLRAVLAHGQRILSGCLALEVRVSFDDTHENQMSFEEIKRALSGFGLAFHAFTHTEQGEPLTSAQYGELASSKAVAATALFIPAAQRLPELDDQQRERLAFIMHAAYGLKDVAYSVFKAGSVERADDYLGSMQGQASTTSAEPANKAIIPEMPRMSLRETELFERHLKKAVKYFEFGSGGSTKLATRNNVEVYGVESDKFWVDTLHKEAGPLCKVEYVDIGPTKAWGYPVDNTHQEKFTDYSEAIMRYDTAFDFILVDGRFRVACTLNAIKHTLARQENIADTLIYIHDFWDRADYHVVLEFLDTEHVAESAGLFRLKANINPALLDKVLEKYKYVAV</sequence>
<keyword evidence="3" id="KW-0808">Transferase</keyword>
<evidence type="ECO:0000313" key="8">
    <source>
        <dbReference type="Proteomes" id="UP000240212"/>
    </source>
</evidence>
<dbReference type="InterPro" id="IPR011990">
    <property type="entry name" value="TPR-like_helical_dom_sf"/>
</dbReference>